<name>A0A7L9RSA4_9PROT</name>
<accession>A0A7L9RSA4</accession>
<keyword evidence="2" id="KW-1185">Reference proteome</keyword>
<proteinExistence type="predicted"/>
<dbReference type="EMBL" id="CP054719">
    <property type="protein sequence ID" value="QOL19278.1"/>
    <property type="molecule type" value="Genomic_DNA"/>
</dbReference>
<dbReference type="AlphaFoldDB" id="A0A7L9RSA4"/>
<protein>
    <submittedName>
        <fullName evidence="1">Uncharacterized protein</fullName>
    </submittedName>
</protein>
<evidence type="ECO:0000313" key="1">
    <source>
        <dbReference type="EMBL" id="QOL19278.1"/>
    </source>
</evidence>
<reference evidence="1 2" key="1">
    <citation type="submission" date="2020-06" db="EMBL/GenBank/DDBJ databases">
        <title>The endosymbiont of the kinetoplastid Bodo saltans is a Paracaedibacter-like alpha-proteobacterium possessing a putative toxin-antitoxin system.</title>
        <authorList>
            <person name="Midha S."/>
            <person name="Rigden D.J."/>
            <person name="Siozios S."/>
            <person name="Hurst G.D.D."/>
            <person name="Jackson A.P."/>
        </authorList>
    </citation>
    <scope>NUCLEOTIDE SEQUENCE [LARGE SCALE GENOMIC DNA]</scope>
    <source>
        <strain evidence="1">Lake Konstanz</strain>
    </source>
</reference>
<evidence type="ECO:0000313" key="2">
    <source>
        <dbReference type="Proteomes" id="UP000594001"/>
    </source>
</evidence>
<dbReference type="Proteomes" id="UP000594001">
    <property type="component" value="Chromosome"/>
</dbReference>
<dbReference type="RefSeq" id="WP_350332036.1">
    <property type="nucleotide sequence ID" value="NZ_CP054719.1"/>
</dbReference>
<sequence length="190" mass="20486">MKRLLLSTALILGTLSGVKGVLPDVQHAVSPTVGQDQAAATVVAHVDPQPALETEEPTAETKFELILKQLMAEVASLRRSVETTSEQLASKVIALENRQGTMNATLLRLAPPTPAVVADIDDLFADAFTSTDFLIKDRALKTISEQLNTMGLYPSSTAEARQSIATSINEFINSITNYKSSTYGLHNFMP</sequence>
<dbReference type="KEGG" id="pbal:CPBP_00026"/>
<gene>
    <name evidence="1" type="ORF">CPBP_00026</name>
</gene>
<organism evidence="1 2">
    <name type="scientific">Candidatus Bodocaedibacter vickermanii</name>
    <dbReference type="NCBI Taxonomy" id="2741701"/>
    <lineage>
        <taxon>Bacteria</taxon>
        <taxon>Pseudomonadati</taxon>
        <taxon>Pseudomonadota</taxon>
        <taxon>Alphaproteobacteria</taxon>
        <taxon>Holosporales</taxon>
        <taxon>Candidatus Paracaedibacteraceae</taxon>
        <taxon>Candidatus Bodocaedibacter</taxon>
    </lineage>
</organism>